<evidence type="ECO:0000256" key="1">
    <source>
        <dbReference type="ARBA" id="ARBA00006068"/>
    </source>
</evidence>
<evidence type="ECO:0000313" key="4">
    <source>
        <dbReference type="EMBL" id="OLF04681.1"/>
    </source>
</evidence>
<name>A0A7Z1AU62_9PSEU</name>
<dbReference type="PANTHER" id="PTHR33392:SF6">
    <property type="entry name" value="POLYISOPRENYL-TEICHOIC ACID--PEPTIDOGLYCAN TEICHOIC ACID TRANSFERASE TAGU"/>
    <property type="match status" value="1"/>
</dbReference>
<dbReference type="AlphaFoldDB" id="A0A7Z1AU62"/>
<feature type="region of interest" description="Disordered" evidence="2">
    <location>
        <begin position="330"/>
        <end position="363"/>
    </location>
</feature>
<accession>A0A7Z1AU62</accession>
<dbReference type="NCBIfam" id="TIGR00350">
    <property type="entry name" value="lytR_cpsA_psr"/>
    <property type="match status" value="1"/>
</dbReference>
<feature type="region of interest" description="Disordered" evidence="2">
    <location>
        <begin position="19"/>
        <end position="40"/>
    </location>
</feature>
<sequence>MSLLWLRVVQLEESTNTTDAVAQAQTGPAAQAPPPDDGANDILIVGNDSRTDMQGNPLSAELLRELRTEATETLNTDTLILLRIPRAGGRTSAVSIPRDTSVTVPGLENEEKINGAYGITKARTAQRMVDAGESDRRKIERESDDAGRTALIQAVQLLTGVRVDHYAEVSLYGFYLLTDVIDGVDVCLNRSTSDPDSGASFASGPQTVRGGDAVSFVRQRNGLPRGDLDRIVRQQTFLSSAMRKVMSGDLLTDTAKLNALSDAVSKSVVMDEGLHFLDLVNQAQALASGEVTFVTIPVTGVGARNARKQSIITVDVPAVRRYVAALISDSPPAPAAPPSSPPSSPPASPPPSPPGFASKGMLDLGAPALARQPAVPCVD</sequence>
<proteinExistence type="inferred from homology"/>
<gene>
    <name evidence="4" type="ORF">BLA60_39880</name>
</gene>
<evidence type="ECO:0000313" key="5">
    <source>
        <dbReference type="Proteomes" id="UP000185696"/>
    </source>
</evidence>
<evidence type="ECO:0000256" key="2">
    <source>
        <dbReference type="SAM" id="MobiDB-lite"/>
    </source>
</evidence>
<dbReference type="Pfam" id="PF03816">
    <property type="entry name" value="LytR_cpsA_psr"/>
    <property type="match status" value="1"/>
</dbReference>
<dbReference type="Proteomes" id="UP000185696">
    <property type="component" value="Unassembled WGS sequence"/>
</dbReference>
<dbReference type="InterPro" id="IPR050922">
    <property type="entry name" value="LytR/CpsA/Psr_CW_biosynth"/>
</dbReference>
<feature type="domain" description="Cell envelope-related transcriptional attenuator" evidence="3">
    <location>
        <begin position="75"/>
        <end position="246"/>
    </location>
</feature>
<reference evidence="4 5" key="1">
    <citation type="submission" date="2016-12" db="EMBL/GenBank/DDBJ databases">
        <title>The draft genome sequence of Actinophytocola xinjiangensis.</title>
        <authorList>
            <person name="Wang W."/>
            <person name="Yuan L."/>
        </authorList>
    </citation>
    <scope>NUCLEOTIDE SEQUENCE [LARGE SCALE GENOMIC DNA]</scope>
    <source>
        <strain evidence="4 5">CGMCC 4.4663</strain>
    </source>
</reference>
<dbReference type="EMBL" id="MSIF01000040">
    <property type="protein sequence ID" value="OLF04681.1"/>
    <property type="molecule type" value="Genomic_DNA"/>
</dbReference>
<comment type="caution">
    <text evidence="4">The sequence shown here is derived from an EMBL/GenBank/DDBJ whole genome shotgun (WGS) entry which is preliminary data.</text>
</comment>
<dbReference type="Gene3D" id="3.40.630.190">
    <property type="entry name" value="LCP protein"/>
    <property type="match status" value="1"/>
</dbReference>
<comment type="similarity">
    <text evidence="1">Belongs to the LytR/CpsA/Psr (LCP) family.</text>
</comment>
<dbReference type="PANTHER" id="PTHR33392">
    <property type="entry name" value="POLYISOPRENYL-TEICHOIC ACID--PEPTIDOGLYCAN TEICHOIC ACID TRANSFERASE TAGU"/>
    <property type="match status" value="1"/>
</dbReference>
<keyword evidence="5" id="KW-1185">Reference proteome</keyword>
<dbReference type="InterPro" id="IPR004474">
    <property type="entry name" value="LytR_CpsA_psr"/>
</dbReference>
<feature type="compositionally biased region" description="Low complexity" evidence="2">
    <location>
        <begin position="19"/>
        <end position="30"/>
    </location>
</feature>
<feature type="compositionally biased region" description="Pro residues" evidence="2">
    <location>
        <begin position="331"/>
        <end position="354"/>
    </location>
</feature>
<protein>
    <recommendedName>
        <fullName evidence="3">Cell envelope-related transcriptional attenuator domain-containing protein</fullName>
    </recommendedName>
</protein>
<organism evidence="4 5">
    <name type="scientific">Actinophytocola xinjiangensis</name>
    <dbReference type="NCBI Taxonomy" id="485602"/>
    <lineage>
        <taxon>Bacteria</taxon>
        <taxon>Bacillati</taxon>
        <taxon>Actinomycetota</taxon>
        <taxon>Actinomycetes</taxon>
        <taxon>Pseudonocardiales</taxon>
        <taxon>Pseudonocardiaceae</taxon>
    </lineage>
</organism>
<evidence type="ECO:0000259" key="3">
    <source>
        <dbReference type="Pfam" id="PF03816"/>
    </source>
</evidence>